<evidence type="ECO:0000313" key="1">
    <source>
        <dbReference type="EMBL" id="CAG8833508.1"/>
    </source>
</evidence>
<dbReference type="AlphaFoldDB" id="A0A9N9PL89"/>
<protein>
    <submittedName>
        <fullName evidence="1">1341_t:CDS:1</fullName>
    </submittedName>
</protein>
<reference evidence="1" key="1">
    <citation type="submission" date="2021-06" db="EMBL/GenBank/DDBJ databases">
        <authorList>
            <person name="Kallberg Y."/>
            <person name="Tangrot J."/>
            <person name="Rosling A."/>
        </authorList>
    </citation>
    <scope>NUCLEOTIDE SEQUENCE</scope>
    <source>
        <strain evidence="1">FL966</strain>
    </source>
</reference>
<gene>
    <name evidence="1" type="ORF">CPELLU_LOCUS20986</name>
</gene>
<comment type="caution">
    <text evidence="1">The sequence shown here is derived from an EMBL/GenBank/DDBJ whole genome shotgun (WGS) entry which is preliminary data.</text>
</comment>
<sequence length="213" mass="25171">LETVDQKGILLSTEWELTRRRMIKLLEFPVKQNIKGAEKYLNSLENFFIFIDAYIKAKIEEIESSEEFLQINLQEELSKSKKERLEQIIKNYKSNLDSKNDDEIRLQLIENLINTKLWMMIYLENYLGAYEYWSLSKSAIKLSVIKQFRDYQKDMHKICQELIDALEQSVIIEIPLNCELLSDYAHLKLHAFRVYLEGVGSENDIISLHISNT</sequence>
<accession>A0A9N9PL89</accession>
<dbReference type="Proteomes" id="UP000789759">
    <property type="component" value="Unassembled WGS sequence"/>
</dbReference>
<keyword evidence="2" id="KW-1185">Reference proteome</keyword>
<dbReference type="EMBL" id="CAJVQA010071090">
    <property type="protein sequence ID" value="CAG8833508.1"/>
    <property type="molecule type" value="Genomic_DNA"/>
</dbReference>
<evidence type="ECO:0000313" key="2">
    <source>
        <dbReference type="Proteomes" id="UP000789759"/>
    </source>
</evidence>
<feature type="non-terminal residue" evidence="1">
    <location>
        <position position="1"/>
    </location>
</feature>
<feature type="non-terminal residue" evidence="1">
    <location>
        <position position="213"/>
    </location>
</feature>
<proteinExistence type="predicted"/>
<name>A0A9N9PL89_9GLOM</name>
<organism evidence="1 2">
    <name type="scientific">Cetraspora pellucida</name>
    <dbReference type="NCBI Taxonomy" id="1433469"/>
    <lineage>
        <taxon>Eukaryota</taxon>
        <taxon>Fungi</taxon>
        <taxon>Fungi incertae sedis</taxon>
        <taxon>Mucoromycota</taxon>
        <taxon>Glomeromycotina</taxon>
        <taxon>Glomeromycetes</taxon>
        <taxon>Diversisporales</taxon>
        <taxon>Gigasporaceae</taxon>
        <taxon>Cetraspora</taxon>
    </lineage>
</organism>